<name>A0A9C7PX24_9RHOD</name>
<comment type="caution">
    <text evidence="1">The sequence shown here is derived from an EMBL/GenBank/DDBJ whole genome shotgun (WGS) entry which is preliminary data.</text>
</comment>
<sequence>MLFIKEAKVSPFQSKVFDPFKLVVLLENQTDGLISDFVVRYVRDCSLQAESRCIFELKGIFLESGSQKIFCENISLGFLKEFHEWEYCNVGYLELLLLAEGEQKVLISLNLVVQIFTDRQYSGALKRVYSYLSTADEVVPAGLHLS</sequence>
<protein>
    <submittedName>
        <fullName evidence="1">Uncharacterized protein</fullName>
    </submittedName>
</protein>
<proteinExistence type="predicted"/>
<dbReference type="EMBL" id="BQMJ01000029">
    <property type="protein sequence ID" value="GJQ12030.1"/>
    <property type="molecule type" value="Genomic_DNA"/>
</dbReference>
<dbReference type="Proteomes" id="UP001061958">
    <property type="component" value="Unassembled WGS sequence"/>
</dbReference>
<gene>
    <name evidence="1" type="ORF">GpartN1_g3821.t1</name>
</gene>
<accession>A0A9C7PX24</accession>
<evidence type="ECO:0000313" key="2">
    <source>
        <dbReference type="Proteomes" id="UP001061958"/>
    </source>
</evidence>
<evidence type="ECO:0000313" key="1">
    <source>
        <dbReference type="EMBL" id="GJQ12030.1"/>
    </source>
</evidence>
<reference evidence="1" key="1">
    <citation type="journal article" date="2022" name="Proc. Natl. Acad. Sci. U.S.A.">
        <title>Life cycle and functional genomics of the unicellular red alga Galdieria for elucidating algal and plant evolution and industrial use.</title>
        <authorList>
            <person name="Hirooka S."/>
            <person name="Itabashi T."/>
            <person name="Ichinose T.M."/>
            <person name="Onuma R."/>
            <person name="Fujiwara T."/>
            <person name="Yamashita S."/>
            <person name="Jong L.W."/>
            <person name="Tomita R."/>
            <person name="Iwane A.H."/>
            <person name="Miyagishima S.Y."/>
        </authorList>
    </citation>
    <scope>NUCLEOTIDE SEQUENCE</scope>
    <source>
        <strain evidence="1">NBRC 102759</strain>
    </source>
</reference>
<organism evidence="1 2">
    <name type="scientific">Galdieria partita</name>
    <dbReference type="NCBI Taxonomy" id="83374"/>
    <lineage>
        <taxon>Eukaryota</taxon>
        <taxon>Rhodophyta</taxon>
        <taxon>Bangiophyceae</taxon>
        <taxon>Galdieriales</taxon>
        <taxon>Galdieriaceae</taxon>
        <taxon>Galdieria</taxon>
    </lineage>
</organism>
<dbReference type="AlphaFoldDB" id="A0A9C7PX24"/>
<keyword evidence="2" id="KW-1185">Reference proteome</keyword>
<dbReference type="OrthoDB" id="10355429at2759"/>
<reference evidence="1" key="2">
    <citation type="submission" date="2022-01" db="EMBL/GenBank/DDBJ databases">
        <authorList>
            <person name="Hirooka S."/>
            <person name="Miyagishima S.Y."/>
        </authorList>
    </citation>
    <scope>NUCLEOTIDE SEQUENCE</scope>
    <source>
        <strain evidence="1">NBRC 102759</strain>
    </source>
</reference>